<evidence type="ECO:0000313" key="3">
    <source>
        <dbReference type="Proteomes" id="UP000465263"/>
    </source>
</evidence>
<comment type="caution">
    <text evidence="2">The sequence shown here is derived from an EMBL/GenBank/DDBJ whole genome shotgun (WGS) entry which is preliminary data.</text>
</comment>
<evidence type="ECO:0000259" key="1">
    <source>
        <dbReference type="Pfam" id="PF13020"/>
    </source>
</evidence>
<dbReference type="Proteomes" id="UP000465263">
    <property type="component" value="Unassembled WGS sequence"/>
</dbReference>
<dbReference type="OrthoDB" id="4628784at2"/>
<dbReference type="InterPro" id="IPR024975">
    <property type="entry name" value="NOV_C"/>
</dbReference>
<name>A0A7I9XNC5_9MYCO</name>
<proteinExistence type="predicted"/>
<sequence>MPDTANPYRDEIASYLRRARCHYGATFLHEEAGLTVEEAARELNVKPAQVNYCRRGVHNVLNGEFAATKTQSTYDEAVLRALLHFRGEMTEGLRQRVDARLNRLRTKFSLTTGAEPLRCSYGFDNPGKSTTPPRRPPVPTGDYEMVAVAAPEPPVASDETRPDAPGYADAAHTQRVDDLAMKLAIENATRRWPEAAVERMPHNNPGFDIAIRCPIGATHFIEVKGTCSLEPGFFISAGEVAYSHTNSECYSIWIYHSMDLDSGTAELIEHDGPVTAEHFELHPVQFRGRYSGGR</sequence>
<reference evidence="2 3" key="1">
    <citation type="journal article" date="2019" name="Emerg. Microbes Infect.">
        <title>Comprehensive subspecies identification of 175 nontuberculous mycobacteria species based on 7547 genomic profiles.</title>
        <authorList>
            <person name="Matsumoto Y."/>
            <person name="Kinjo T."/>
            <person name="Motooka D."/>
            <person name="Nabeya D."/>
            <person name="Jung N."/>
            <person name="Uechi K."/>
            <person name="Horii T."/>
            <person name="Iida T."/>
            <person name="Fujita J."/>
            <person name="Nakamura S."/>
        </authorList>
    </citation>
    <scope>NUCLEOTIDE SEQUENCE [LARGE SCALE GENOMIC DNA]</scope>
    <source>
        <strain evidence="2 3">JCM 16017</strain>
    </source>
</reference>
<organism evidence="2 3">
    <name type="scientific">Mycolicibacter senuensis</name>
    <dbReference type="NCBI Taxonomy" id="386913"/>
    <lineage>
        <taxon>Bacteria</taxon>
        <taxon>Bacillati</taxon>
        <taxon>Actinomycetota</taxon>
        <taxon>Actinomycetes</taxon>
        <taxon>Mycobacteriales</taxon>
        <taxon>Mycobacteriaceae</taxon>
        <taxon>Mycolicibacter</taxon>
    </lineage>
</organism>
<keyword evidence="3" id="KW-1185">Reference proteome</keyword>
<protein>
    <recommendedName>
        <fullName evidence="1">Protein NO VEIN C-terminal domain-containing protein</fullName>
    </recommendedName>
</protein>
<evidence type="ECO:0000313" key="2">
    <source>
        <dbReference type="EMBL" id="GFG71482.1"/>
    </source>
</evidence>
<dbReference type="RefSeq" id="WP_085081854.1">
    <property type="nucleotide sequence ID" value="NZ_BLKV01000002.1"/>
</dbReference>
<dbReference type="EMBL" id="BLKV01000002">
    <property type="protein sequence ID" value="GFG71482.1"/>
    <property type="molecule type" value="Genomic_DNA"/>
</dbReference>
<dbReference type="AlphaFoldDB" id="A0A7I9XNC5"/>
<feature type="domain" description="Protein NO VEIN C-terminal" evidence="1">
    <location>
        <begin position="182"/>
        <end position="254"/>
    </location>
</feature>
<dbReference type="Pfam" id="PF13020">
    <property type="entry name" value="NOV_C"/>
    <property type="match status" value="1"/>
</dbReference>
<gene>
    <name evidence="2" type="ORF">MSEN_32020</name>
</gene>
<accession>A0A7I9XNC5</accession>